<dbReference type="InterPro" id="IPR053958">
    <property type="entry name" value="HMGCR/SNAP/NPC1-like_SSD"/>
</dbReference>
<dbReference type="PANTHER" id="PTHR10796">
    <property type="entry name" value="PATCHED-RELATED"/>
    <property type="match status" value="1"/>
</dbReference>
<name>A0A210Q3Y3_MIZYE</name>
<feature type="transmembrane region" description="Helical" evidence="2">
    <location>
        <begin position="359"/>
        <end position="380"/>
    </location>
</feature>
<feature type="domain" description="SSD" evidence="3">
    <location>
        <begin position="254"/>
        <end position="411"/>
    </location>
</feature>
<dbReference type="InterPro" id="IPR000731">
    <property type="entry name" value="SSD"/>
</dbReference>
<keyword evidence="2" id="KW-0812">Transmembrane</keyword>
<dbReference type="GO" id="GO:0016020">
    <property type="term" value="C:membrane"/>
    <property type="evidence" value="ECO:0007669"/>
    <property type="project" value="InterPro"/>
</dbReference>
<sequence>MDFYRKVENKVSGAFVSYGRFISRRPWSAIIFSVMLNGILGINIYWLSHDTNLERLYNPTDSQAERDRAEAKRIFPDASATNFEHHSLNDLGLYGEVIVRPKTGGNILNKTYIEDIKNLFATIRNTSVTADDGEVFNYESLCARRDGMCIVDGLFVLTDDFWTKFELGQVEDDILFGISTLGEPKFINGSLLSATGIKMQYNLRQDTTAYKSLSKRWEIQYLDKMASVALYNIDLAYSMSDSLSQELNDNTRGDVGLFSVTFSLMITYASIVAVGGNWVSQRGNLGRAGVLPAGLAIMGSFGFCSAIGVDFVNMVGIMPFLILGIGVDDMYILMSSLADAPFGASVEDRIAFTLQTSGVAITITSLTDFIAFMAGTLSVFKSVRNFCFYTGVAVALCYINVITFFLACMVLHERRVAQNRHCLTCIPLMTGEESRKANKSTTHLYCCTGRPPKSREEYESVFEKFPRLFLPKVALFNPAKIVTLVTYVIYLAVSIWGACNLEEGLKLKNLVSPDSYYYRFNQWNYHYFDLKMLVTFIVPEHNDFSNPRTFDSVQTLMSNVKSDHKIDNRYEINWLKTMQETGFYDRKSNVSEKTFVKSVHSFVKTYKAFQNDVVFDEKIEKIIAAKFHLFTGNVKTSQDQGGLMLRMREFASDSELNVFAFSPWFIYFEQFVAVLPNTLQTVGVAVLAVFIITCLFMPSPKIILFVTVSMASIILGLVGFMHHWGLSLSSITMIHVIMSVGFSVDFSAHICHAFMTADGTDRNARVNTAVIRAGGPIFNGAFTSILGVFMLIFSKSYVFVSFFKVMTLVIIFGVFHAVLVLPVVLSLFGPDRSLSVTEEVYGAHNKNGNAVQMKNGEINHAYQVEKNGNS</sequence>
<organism evidence="4 5">
    <name type="scientific">Mizuhopecten yessoensis</name>
    <name type="common">Japanese scallop</name>
    <name type="synonym">Patinopecten yessoensis</name>
    <dbReference type="NCBI Taxonomy" id="6573"/>
    <lineage>
        <taxon>Eukaryota</taxon>
        <taxon>Metazoa</taxon>
        <taxon>Spiralia</taxon>
        <taxon>Lophotrochozoa</taxon>
        <taxon>Mollusca</taxon>
        <taxon>Bivalvia</taxon>
        <taxon>Autobranchia</taxon>
        <taxon>Pteriomorphia</taxon>
        <taxon>Pectinida</taxon>
        <taxon>Pectinoidea</taxon>
        <taxon>Pectinidae</taxon>
        <taxon>Mizuhopecten</taxon>
    </lineage>
</organism>
<feature type="transmembrane region" description="Helical" evidence="2">
    <location>
        <begin position="679"/>
        <end position="697"/>
    </location>
</feature>
<dbReference type="PANTHER" id="PTHR10796:SF92">
    <property type="entry name" value="PATCHED-RELATED, ISOFORM A"/>
    <property type="match status" value="1"/>
</dbReference>
<feature type="transmembrane region" description="Helical" evidence="2">
    <location>
        <begin position="315"/>
        <end position="338"/>
    </location>
</feature>
<feature type="transmembrane region" description="Helical" evidence="2">
    <location>
        <begin position="27"/>
        <end position="47"/>
    </location>
</feature>
<comment type="similarity">
    <text evidence="1">Belongs to the patched family.</text>
</comment>
<dbReference type="PROSITE" id="PS50156">
    <property type="entry name" value="SSD"/>
    <property type="match status" value="1"/>
</dbReference>
<comment type="caution">
    <text evidence="4">The sequence shown here is derived from an EMBL/GenBank/DDBJ whole genome shotgun (WGS) entry which is preliminary data.</text>
</comment>
<evidence type="ECO:0000256" key="1">
    <source>
        <dbReference type="ARBA" id="ARBA00005585"/>
    </source>
</evidence>
<feature type="transmembrane region" description="Helical" evidence="2">
    <location>
        <begin position="805"/>
        <end position="828"/>
    </location>
</feature>
<dbReference type="EMBL" id="NEDP02005097">
    <property type="protein sequence ID" value="OWF43457.1"/>
    <property type="molecule type" value="Genomic_DNA"/>
</dbReference>
<dbReference type="Proteomes" id="UP000242188">
    <property type="component" value="Unassembled WGS sequence"/>
</dbReference>
<feature type="transmembrane region" description="Helical" evidence="2">
    <location>
        <begin position="733"/>
        <end position="757"/>
    </location>
</feature>
<dbReference type="Gene3D" id="1.20.1640.10">
    <property type="entry name" value="Multidrug efflux transporter AcrB transmembrane domain"/>
    <property type="match status" value="2"/>
</dbReference>
<evidence type="ECO:0000313" key="5">
    <source>
        <dbReference type="Proteomes" id="UP000242188"/>
    </source>
</evidence>
<feature type="transmembrane region" description="Helical" evidence="2">
    <location>
        <begin position="255"/>
        <end position="276"/>
    </location>
</feature>
<dbReference type="AlphaFoldDB" id="A0A210Q3Y3"/>
<dbReference type="PRINTS" id="PR00702">
    <property type="entry name" value="ACRIFLAVINRP"/>
</dbReference>
<feature type="transmembrane region" description="Helical" evidence="2">
    <location>
        <begin position="702"/>
        <end position="721"/>
    </location>
</feature>
<accession>A0A210Q3Y3</accession>
<keyword evidence="2" id="KW-0472">Membrane</keyword>
<feature type="transmembrane region" description="Helical" evidence="2">
    <location>
        <begin position="769"/>
        <end position="793"/>
    </location>
</feature>
<dbReference type="Pfam" id="PF12349">
    <property type="entry name" value="Sterol-sensing"/>
    <property type="match status" value="1"/>
</dbReference>
<keyword evidence="2" id="KW-1133">Transmembrane helix</keyword>
<protein>
    <submittedName>
        <fullName evidence="4">Patched domain-containing protein 3</fullName>
    </submittedName>
</protein>
<gene>
    <name evidence="4" type="ORF">KP79_PYT18570</name>
</gene>
<feature type="transmembrane region" description="Helical" evidence="2">
    <location>
        <begin position="288"/>
        <end position="309"/>
    </location>
</feature>
<evidence type="ECO:0000256" key="2">
    <source>
        <dbReference type="SAM" id="Phobius"/>
    </source>
</evidence>
<evidence type="ECO:0000313" key="4">
    <source>
        <dbReference type="EMBL" id="OWF43457.1"/>
    </source>
</evidence>
<dbReference type="InterPro" id="IPR051697">
    <property type="entry name" value="Patched_domain-protein"/>
</dbReference>
<dbReference type="SUPFAM" id="SSF82866">
    <property type="entry name" value="Multidrug efflux transporter AcrB transmembrane domain"/>
    <property type="match status" value="2"/>
</dbReference>
<dbReference type="GO" id="GO:0022857">
    <property type="term" value="F:transmembrane transporter activity"/>
    <property type="evidence" value="ECO:0007669"/>
    <property type="project" value="InterPro"/>
</dbReference>
<evidence type="ECO:0000259" key="3">
    <source>
        <dbReference type="PROSITE" id="PS50156"/>
    </source>
</evidence>
<feature type="transmembrane region" description="Helical" evidence="2">
    <location>
        <begin position="386"/>
        <end position="411"/>
    </location>
</feature>
<dbReference type="InterPro" id="IPR001036">
    <property type="entry name" value="Acrflvin-R"/>
</dbReference>
<reference evidence="4 5" key="1">
    <citation type="journal article" date="2017" name="Nat. Ecol. Evol.">
        <title>Scallop genome provides insights into evolution of bilaterian karyotype and development.</title>
        <authorList>
            <person name="Wang S."/>
            <person name="Zhang J."/>
            <person name="Jiao W."/>
            <person name="Li J."/>
            <person name="Xun X."/>
            <person name="Sun Y."/>
            <person name="Guo X."/>
            <person name="Huan P."/>
            <person name="Dong B."/>
            <person name="Zhang L."/>
            <person name="Hu X."/>
            <person name="Sun X."/>
            <person name="Wang J."/>
            <person name="Zhao C."/>
            <person name="Wang Y."/>
            <person name="Wang D."/>
            <person name="Huang X."/>
            <person name="Wang R."/>
            <person name="Lv J."/>
            <person name="Li Y."/>
            <person name="Zhang Z."/>
            <person name="Liu B."/>
            <person name="Lu W."/>
            <person name="Hui Y."/>
            <person name="Liang J."/>
            <person name="Zhou Z."/>
            <person name="Hou R."/>
            <person name="Li X."/>
            <person name="Liu Y."/>
            <person name="Li H."/>
            <person name="Ning X."/>
            <person name="Lin Y."/>
            <person name="Zhao L."/>
            <person name="Xing Q."/>
            <person name="Dou J."/>
            <person name="Li Y."/>
            <person name="Mao J."/>
            <person name="Guo H."/>
            <person name="Dou H."/>
            <person name="Li T."/>
            <person name="Mu C."/>
            <person name="Jiang W."/>
            <person name="Fu Q."/>
            <person name="Fu X."/>
            <person name="Miao Y."/>
            <person name="Liu J."/>
            <person name="Yu Q."/>
            <person name="Li R."/>
            <person name="Liao H."/>
            <person name="Li X."/>
            <person name="Kong Y."/>
            <person name="Jiang Z."/>
            <person name="Chourrout D."/>
            <person name="Li R."/>
            <person name="Bao Z."/>
        </authorList>
    </citation>
    <scope>NUCLEOTIDE SEQUENCE [LARGE SCALE GENOMIC DNA]</scope>
    <source>
        <strain evidence="4 5">PY_sf001</strain>
    </source>
</reference>
<proteinExistence type="inferred from homology"/>
<dbReference type="OrthoDB" id="6510177at2759"/>
<keyword evidence="5" id="KW-1185">Reference proteome</keyword>